<protein>
    <submittedName>
        <fullName evidence="1">Uncharacterized protein</fullName>
    </submittedName>
</protein>
<dbReference type="RefSeq" id="WP_042518295.1">
    <property type="nucleotide sequence ID" value="NZ_JXQK01000044.1"/>
</dbReference>
<name>A0A0D0IX61_9BACT</name>
<proteinExistence type="predicted"/>
<evidence type="ECO:0000313" key="1">
    <source>
        <dbReference type="EMBL" id="KIP63320.1"/>
    </source>
</evidence>
<dbReference type="STRING" id="1602171.ST44_04055"/>
<reference evidence="1 2" key="1">
    <citation type="submission" date="2015-01" db="EMBL/GenBank/DDBJ databases">
        <title>Comparative genomics of non-oral Prevotella species.</title>
        <authorList>
            <person name="Accetto T."/>
            <person name="Nograsek B."/>
            <person name="Avgustin G."/>
        </authorList>
    </citation>
    <scope>NUCLEOTIDE SEQUENCE [LARGE SCALE GENOMIC DNA]</scope>
    <source>
        <strain evidence="1 2">P5-119</strain>
    </source>
</reference>
<organism evidence="1 2">
    <name type="scientific">Prevotella pectinovora</name>
    <dbReference type="NCBI Taxonomy" id="1602169"/>
    <lineage>
        <taxon>Bacteria</taxon>
        <taxon>Pseudomonadati</taxon>
        <taxon>Bacteroidota</taxon>
        <taxon>Bacteroidia</taxon>
        <taxon>Bacteroidales</taxon>
        <taxon>Prevotellaceae</taxon>
        <taxon>Prevotella</taxon>
    </lineage>
</organism>
<dbReference type="AlphaFoldDB" id="A0A0D0IX61"/>
<evidence type="ECO:0000313" key="2">
    <source>
        <dbReference type="Proteomes" id="UP000032046"/>
    </source>
</evidence>
<accession>A0A0D0IX61</accession>
<keyword evidence="2" id="KW-1185">Reference proteome</keyword>
<dbReference type="Proteomes" id="UP000032046">
    <property type="component" value="Unassembled WGS sequence"/>
</dbReference>
<gene>
    <name evidence="1" type="ORF">ST44_04055</name>
</gene>
<dbReference type="EMBL" id="JXQK01000044">
    <property type="protein sequence ID" value="KIP63320.1"/>
    <property type="molecule type" value="Genomic_DNA"/>
</dbReference>
<comment type="caution">
    <text evidence="1">The sequence shown here is derived from an EMBL/GenBank/DDBJ whole genome shotgun (WGS) entry which is preliminary data.</text>
</comment>
<sequence length="327" mass="38136">MLKFIKKIAGNIVRKCGFLWVKNLQRNVPYILRLRLCSAYKKNTFFFVIDPNIKHPGLADRMKAMIDCYNIAKLNGYDFRIVFKTPFRLEDYLQPNAVDWVAEYTDLNYSLIGTRFFNELNFLKEDSWKDRTKLSKNKEYHCYSYVGNRQPKVFPESGYEWSELYAELFRPSDRLQAAIDQCGYDERSYVAVHLRFVNALENFEEVTCWDNALRTEEEKVALINRCKQGLLKIKEENAGCRVLVFSDSKRFLNSLEDIPVEVLDHDNVGHVSYDGNDDATLKTFVDLYMIARAKKVYRIDAPELYAWSGFAVTGAMIGGIDFLTERV</sequence>